<evidence type="ECO:0000256" key="3">
    <source>
        <dbReference type="ARBA" id="ARBA00023163"/>
    </source>
</evidence>
<dbReference type="InterPro" id="IPR050109">
    <property type="entry name" value="HTH-type_TetR-like_transc_reg"/>
</dbReference>
<dbReference type="PROSITE" id="PS50977">
    <property type="entry name" value="HTH_TETR_2"/>
    <property type="match status" value="1"/>
</dbReference>
<proteinExistence type="predicted"/>
<dbReference type="InterPro" id="IPR001647">
    <property type="entry name" value="HTH_TetR"/>
</dbReference>
<evidence type="ECO:0000256" key="2">
    <source>
        <dbReference type="ARBA" id="ARBA00023125"/>
    </source>
</evidence>
<dbReference type="PRINTS" id="PR00455">
    <property type="entry name" value="HTHTETR"/>
</dbReference>
<comment type="caution">
    <text evidence="6">The sequence shown here is derived from an EMBL/GenBank/DDBJ whole genome shotgun (WGS) entry which is preliminary data.</text>
</comment>
<dbReference type="Proteomes" id="UP000292027">
    <property type="component" value="Unassembled WGS sequence"/>
</dbReference>
<dbReference type="EMBL" id="SHKR01000016">
    <property type="protein sequence ID" value="RZU10636.1"/>
    <property type="molecule type" value="Genomic_DNA"/>
</dbReference>
<dbReference type="Pfam" id="PF00440">
    <property type="entry name" value="TetR_N"/>
    <property type="match status" value="1"/>
</dbReference>
<sequence length="204" mass="22254">MNRDTILTDRLKTGRSVSQAADMAVTTPARERTRREIVRQAMHLFQAGGYNATSLQDIATAAGCSKATVLYHFSGKPAVLAAVLEPAAADVAELVKAAAELPRADAQELAIQRFIDLAVVHRGVVDVLQDILPVIEQMPEVGQLVADGMRLTEYMAGSDDPLEHDLAKFAINGLLGECRHSGERTDDDLRRLCDIALRRLLRRA</sequence>
<feature type="DNA-binding region" description="H-T-H motif" evidence="4">
    <location>
        <begin position="54"/>
        <end position="73"/>
    </location>
</feature>
<name>A0A4V2FWQ0_9ACTN</name>
<keyword evidence="1" id="KW-0805">Transcription regulation</keyword>
<evidence type="ECO:0000256" key="4">
    <source>
        <dbReference type="PROSITE-ProRule" id="PRU00335"/>
    </source>
</evidence>
<keyword evidence="7" id="KW-1185">Reference proteome</keyword>
<evidence type="ECO:0000259" key="5">
    <source>
        <dbReference type="PROSITE" id="PS50977"/>
    </source>
</evidence>
<protein>
    <submittedName>
        <fullName evidence="6">TetR family transcriptional regulator</fullName>
    </submittedName>
</protein>
<dbReference type="SUPFAM" id="SSF46689">
    <property type="entry name" value="Homeodomain-like"/>
    <property type="match status" value="1"/>
</dbReference>
<dbReference type="GO" id="GO:0000976">
    <property type="term" value="F:transcription cis-regulatory region binding"/>
    <property type="evidence" value="ECO:0007669"/>
    <property type="project" value="TreeGrafter"/>
</dbReference>
<evidence type="ECO:0000313" key="6">
    <source>
        <dbReference type="EMBL" id="RZU10636.1"/>
    </source>
</evidence>
<feature type="domain" description="HTH tetR-type" evidence="5">
    <location>
        <begin position="31"/>
        <end position="91"/>
    </location>
</feature>
<keyword evidence="2 4" id="KW-0238">DNA-binding</keyword>
<dbReference type="AlphaFoldDB" id="A0A4V2FWQ0"/>
<gene>
    <name evidence="6" type="ORF">EV645_7101</name>
</gene>
<organism evidence="6 7">
    <name type="scientific">Kribbella rubisoli</name>
    <dbReference type="NCBI Taxonomy" id="3075929"/>
    <lineage>
        <taxon>Bacteria</taxon>
        <taxon>Bacillati</taxon>
        <taxon>Actinomycetota</taxon>
        <taxon>Actinomycetes</taxon>
        <taxon>Propionibacteriales</taxon>
        <taxon>Kribbellaceae</taxon>
        <taxon>Kribbella</taxon>
    </lineage>
</organism>
<accession>A0A4V2FWQ0</accession>
<dbReference type="GO" id="GO:0003700">
    <property type="term" value="F:DNA-binding transcription factor activity"/>
    <property type="evidence" value="ECO:0007669"/>
    <property type="project" value="TreeGrafter"/>
</dbReference>
<evidence type="ECO:0000256" key="1">
    <source>
        <dbReference type="ARBA" id="ARBA00023015"/>
    </source>
</evidence>
<dbReference type="Gene3D" id="1.10.357.10">
    <property type="entry name" value="Tetracycline Repressor, domain 2"/>
    <property type="match status" value="1"/>
</dbReference>
<dbReference type="PANTHER" id="PTHR30055:SF234">
    <property type="entry name" value="HTH-TYPE TRANSCRIPTIONAL REGULATOR BETI"/>
    <property type="match status" value="1"/>
</dbReference>
<dbReference type="InterPro" id="IPR009057">
    <property type="entry name" value="Homeodomain-like_sf"/>
</dbReference>
<keyword evidence="3" id="KW-0804">Transcription</keyword>
<dbReference type="PANTHER" id="PTHR30055">
    <property type="entry name" value="HTH-TYPE TRANSCRIPTIONAL REGULATOR RUTR"/>
    <property type="match status" value="1"/>
</dbReference>
<evidence type="ECO:0000313" key="7">
    <source>
        <dbReference type="Proteomes" id="UP000292027"/>
    </source>
</evidence>
<reference evidence="6 7" key="1">
    <citation type="journal article" date="2015" name="Stand. Genomic Sci.">
        <title>Genomic Encyclopedia of Bacterial and Archaeal Type Strains, Phase III: the genomes of soil and plant-associated and newly described type strains.</title>
        <authorList>
            <person name="Whitman W.B."/>
            <person name="Woyke T."/>
            <person name="Klenk H.P."/>
            <person name="Zhou Y."/>
            <person name="Lilburn T.G."/>
            <person name="Beck B.J."/>
            <person name="De Vos P."/>
            <person name="Vandamme P."/>
            <person name="Eisen J.A."/>
            <person name="Garrity G."/>
            <person name="Hugenholtz P."/>
            <person name="Kyrpides N.C."/>
        </authorList>
    </citation>
    <scope>NUCLEOTIDE SEQUENCE [LARGE SCALE GENOMIC DNA]</scope>
    <source>
        <strain evidence="6 7">VKM Ac-2540</strain>
    </source>
</reference>